<evidence type="ECO:0000313" key="1">
    <source>
        <dbReference type="EMBL" id="DAD93508.1"/>
    </source>
</evidence>
<organism evidence="1">
    <name type="scientific">Myoviridae sp. ct0wg9</name>
    <dbReference type="NCBI Taxonomy" id="2826600"/>
    <lineage>
        <taxon>Viruses</taxon>
        <taxon>Duplodnaviria</taxon>
        <taxon>Heunggongvirae</taxon>
        <taxon>Uroviricota</taxon>
        <taxon>Caudoviricetes</taxon>
    </lineage>
</organism>
<sequence length="118" mass="13702">MLLTFNDDGTLREYKEPYATVDYATKEDFEFVKKAVEFYKKMQWIPAVNTPEVNEEGYSERILLNFENASIHEIGRYIEDGDGGGAYYIGNDTKPCLSSYGLFVDAWMPLPERYKEDE</sequence>
<name>A0A8S5NGM2_9CAUD</name>
<proteinExistence type="predicted"/>
<reference evidence="1" key="1">
    <citation type="journal article" date="2021" name="Proc. Natl. Acad. Sci. U.S.A.">
        <title>A Catalog of Tens of Thousands of Viruses from Human Metagenomes Reveals Hidden Associations with Chronic Diseases.</title>
        <authorList>
            <person name="Tisza M.J."/>
            <person name="Buck C.B."/>
        </authorList>
    </citation>
    <scope>NUCLEOTIDE SEQUENCE</scope>
    <source>
        <strain evidence="1">Ct0wg9</strain>
    </source>
</reference>
<accession>A0A8S5NGM2</accession>
<protein>
    <recommendedName>
        <fullName evidence="2">DUF551 domain-containing protein</fullName>
    </recommendedName>
</protein>
<dbReference type="EMBL" id="BK015160">
    <property type="protein sequence ID" value="DAD93508.1"/>
    <property type="molecule type" value="Genomic_DNA"/>
</dbReference>
<evidence type="ECO:0008006" key="2">
    <source>
        <dbReference type="Google" id="ProtNLM"/>
    </source>
</evidence>